<keyword evidence="4" id="KW-1185">Reference proteome</keyword>
<feature type="transmembrane region" description="Helical" evidence="2">
    <location>
        <begin position="90"/>
        <end position="111"/>
    </location>
</feature>
<feature type="region of interest" description="Disordered" evidence="1">
    <location>
        <begin position="173"/>
        <end position="213"/>
    </location>
</feature>
<organism evidence="3 4">
    <name type="scientific">Mesorhizobium waimense</name>
    <dbReference type="NCBI Taxonomy" id="1300307"/>
    <lineage>
        <taxon>Bacteria</taxon>
        <taxon>Pseudomonadati</taxon>
        <taxon>Pseudomonadota</taxon>
        <taxon>Alphaproteobacteria</taxon>
        <taxon>Hyphomicrobiales</taxon>
        <taxon>Phyllobacteriaceae</taxon>
        <taxon>Mesorhizobium</taxon>
    </lineage>
</organism>
<evidence type="ECO:0008006" key="5">
    <source>
        <dbReference type="Google" id="ProtNLM"/>
    </source>
</evidence>
<gene>
    <name evidence="3" type="ORF">D3227_23085</name>
</gene>
<proteinExistence type="predicted"/>
<keyword evidence="2" id="KW-0812">Transmembrane</keyword>
<evidence type="ECO:0000256" key="2">
    <source>
        <dbReference type="SAM" id="Phobius"/>
    </source>
</evidence>
<evidence type="ECO:0000313" key="3">
    <source>
        <dbReference type="EMBL" id="RJT34921.1"/>
    </source>
</evidence>
<accession>A0A3A5KGI3</accession>
<keyword evidence="2" id="KW-1133">Transmembrane helix</keyword>
<keyword evidence="2" id="KW-0472">Membrane</keyword>
<comment type="caution">
    <text evidence="3">The sequence shown here is derived from an EMBL/GenBank/DDBJ whole genome shotgun (WGS) entry which is preliminary data.</text>
</comment>
<feature type="transmembrane region" description="Helical" evidence="2">
    <location>
        <begin position="149"/>
        <end position="167"/>
    </location>
</feature>
<name>A0A3A5KGI3_9HYPH</name>
<evidence type="ECO:0000313" key="4">
    <source>
        <dbReference type="Proteomes" id="UP000272706"/>
    </source>
</evidence>
<dbReference type="EMBL" id="QZWZ01000019">
    <property type="protein sequence ID" value="RJT34921.1"/>
    <property type="molecule type" value="Genomic_DNA"/>
</dbReference>
<reference evidence="3 4" key="1">
    <citation type="submission" date="2018-09" db="EMBL/GenBank/DDBJ databases">
        <title>Mesorhizobium carmichaelinearum sp. nov. isolated from Carmichaelinea spp. root nodules in New Zealand.</title>
        <authorList>
            <person name="De Meyer S.E."/>
        </authorList>
    </citation>
    <scope>NUCLEOTIDE SEQUENCE [LARGE SCALE GENOMIC DNA]</scope>
    <source>
        <strain evidence="3 4">ICMP19557</strain>
    </source>
</reference>
<evidence type="ECO:0000256" key="1">
    <source>
        <dbReference type="SAM" id="MobiDB-lite"/>
    </source>
</evidence>
<protein>
    <recommendedName>
        <fullName evidence="5">DUF805 domain-containing protein</fullName>
    </recommendedName>
</protein>
<dbReference type="Proteomes" id="UP000272706">
    <property type="component" value="Unassembled WGS sequence"/>
</dbReference>
<sequence length="213" mass="22752">MLVLLLAFDFAKGPIETFLVRTTEGMQQQISAADGEKLRQAQESFVNGLRTGKPPMGKDGAWRDQVQNHASAMVAEALAMEAKRTAAGSLYVVILIALGFATLVAIIWLVFARLRDIGWPARVGFAVLAPKLALSLYRGDLPPLAFDALHYGFFAALIVLGCIPGGFGTRTPFEPDTRAPAGPETRMPIKSETKAASAPPVSRVAGQFGKRGA</sequence>
<dbReference type="AlphaFoldDB" id="A0A3A5KGI3"/>